<reference evidence="5" key="1">
    <citation type="submission" date="2024-01" db="EMBL/GenBank/DDBJ databases">
        <authorList>
            <person name="Webb A."/>
        </authorList>
    </citation>
    <scope>NUCLEOTIDE SEQUENCE</scope>
    <source>
        <strain evidence="5">Pm1</strain>
    </source>
</reference>
<dbReference type="PROSITE" id="PS01186">
    <property type="entry name" value="EGF_2"/>
    <property type="match status" value="1"/>
</dbReference>
<feature type="compositionally biased region" description="Low complexity" evidence="2">
    <location>
        <begin position="286"/>
        <end position="299"/>
    </location>
</feature>
<dbReference type="AlphaFoldDB" id="A0AAV1URL7"/>
<dbReference type="PROSITE" id="PS50026">
    <property type="entry name" value="EGF_3"/>
    <property type="match status" value="1"/>
</dbReference>
<organism evidence="5 6">
    <name type="scientific">Peronospora matthiolae</name>
    <dbReference type="NCBI Taxonomy" id="2874970"/>
    <lineage>
        <taxon>Eukaryota</taxon>
        <taxon>Sar</taxon>
        <taxon>Stramenopiles</taxon>
        <taxon>Oomycota</taxon>
        <taxon>Peronosporomycetes</taxon>
        <taxon>Peronosporales</taxon>
        <taxon>Peronosporaceae</taxon>
        <taxon>Peronospora</taxon>
    </lineage>
</organism>
<dbReference type="PROSITE" id="PS00022">
    <property type="entry name" value="EGF_1"/>
    <property type="match status" value="2"/>
</dbReference>
<keyword evidence="3" id="KW-0732">Signal</keyword>
<gene>
    <name evidence="5" type="ORF">PM001_LOCUS22416</name>
</gene>
<feature type="region of interest" description="Disordered" evidence="2">
    <location>
        <begin position="286"/>
        <end position="326"/>
    </location>
</feature>
<evidence type="ECO:0000313" key="5">
    <source>
        <dbReference type="EMBL" id="CAK7937266.1"/>
    </source>
</evidence>
<dbReference type="Gene3D" id="2.10.25.10">
    <property type="entry name" value="Laminin"/>
    <property type="match status" value="1"/>
</dbReference>
<dbReference type="EMBL" id="CAKLBY020000226">
    <property type="protein sequence ID" value="CAK7937266.1"/>
    <property type="molecule type" value="Genomic_DNA"/>
</dbReference>
<feature type="region of interest" description="Disordered" evidence="2">
    <location>
        <begin position="364"/>
        <end position="391"/>
    </location>
</feature>
<keyword evidence="1" id="KW-1015">Disulfide bond</keyword>
<dbReference type="InterPro" id="IPR000742">
    <property type="entry name" value="EGF"/>
</dbReference>
<feature type="compositionally biased region" description="Basic and acidic residues" evidence="2">
    <location>
        <begin position="364"/>
        <end position="378"/>
    </location>
</feature>
<evidence type="ECO:0000256" key="3">
    <source>
        <dbReference type="SAM" id="SignalP"/>
    </source>
</evidence>
<evidence type="ECO:0000313" key="6">
    <source>
        <dbReference type="Proteomes" id="UP001162060"/>
    </source>
</evidence>
<feature type="signal peptide" evidence="3">
    <location>
        <begin position="1"/>
        <end position="24"/>
    </location>
</feature>
<evidence type="ECO:0000259" key="4">
    <source>
        <dbReference type="PROSITE" id="PS50026"/>
    </source>
</evidence>
<protein>
    <recommendedName>
        <fullName evidence="4">EGF-like domain-containing protein</fullName>
    </recommendedName>
</protein>
<proteinExistence type="predicted"/>
<comment type="caution">
    <text evidence="1">Lacks conserved residue(s) required for the propagation of feature annotation.</text>
</comment>
<feature type="compositionally biased region" description="Polar residues" evidence="2">
    <location>
        <begin position="300"/>
        <end position="310"/>
    </location>
</feature>
<sequence>MTVSTTSPLPLVLAAAALLAGAHARSNTGEPGFCKDDKSCEENYVCISVQTTRSGIEGVKQCLPYVAEGDVCSGTFSGLCPSFSTWDTEFQSISSVCAYQLPSGTDQCLNDTFSGGSDTSGYVSCMDISAGSGSSATSVGVIFGCVDFDGSNLLFEEDSANWELSSEMNYTGVINEGCVNPTNGENSDVVCSGRGTCAPASSGSMGYACNCNIGYNGTFCQNIVSNKCTLESQCQAGTCNLVTQECECEEGTTGDQCAFCDPSSTKACNGRGKCVAAPSLTTDVNGTTNANGANNANGTMDSDTTTSAGSDMNMATVDTADSEGSGSTTAARFLMEAVGMTSSGSTSGNGNVCVCESGYTGDQCTREVESSGSGDDKKSGRRNPSSSDASSMATSFGVVAAAFAFAVWN</sequence>
<keyword evidence="1" id="KW-0245">EGF-like domain</keyword>
<comment type="caution">
    <text evidence="5">The sequence shown here is derived from an EMBL/GenBank/DDBJ whole genome shotgun (WGS) entry which is preliminary data.</text>
</comment>
<feature type="chain" id="PRO_5043718483" description="EGF-like domain-containing protein" evidence="3">
    <location>
        <begin position="25"/>
        <end position="409"/>
    </location>
</feature>
<accession>A0AAV1URL7</accession>
<name>A0AAV1URL7_9STRA</name>
<feature type="domain" description="EGF-like" evidence="4">
    <location>
        <begin position="183"/>
        <end position="221"/>
    </location>
</feature>
<dbReference type="Proteomes" id="UP001162060">
    <property type="component" value="Unassembled WGS sequence"/>
</dbReference>
<evidence type="ECO:0000256" key="1">
    <source>
        <dbReference type="PROSITE-ProRule" id="PRU00076"/>
    </source>
</evidence>
<evidence type="ECO:0000256" key="2">
    <source>
        <dbReference type="SAM" id="MobiDB-lite"/>
    </source>
</evidence>
<feature type="disulfide bond" evidence="1">
    <location>
        <begin position="211"/>
        <end position="220"/>
    </location>
</feature>